<protein>
    <submittedName>
        <fullName evidence="1">Uncharacterized protein</fullName>
    </submittedName>
</protein>
<comment type="caution">
    <text evidence="1">The sequence shown here is derived from an EMBL/GenBank/DDBJ whole genome shotgun (WGS) entry which is preliminary data.</text>
</comment>
<gene>
    <name evidence="1" type="ORF">L9F63_027939</name>
</gene>
<dbReference type="Proteomes" id="UP001233999">
    <property type="component" value="Unassembled WGS sequence"/>
</dbReference>
<proteinExistence type="predicted"/>
<evidence type="ECO:0000313" key="1">
    <source>
        <dbReference type="EMBL" id="KAJ9589801.1"/>
    </source>
</evidence>
<evidence type="ECO:0000313" key="2">
    <source>
        <dbReference type="Proteomes" id="UP001233999"/>
    </source>
</evidence>
<accession>A0AAD8A0L1</accession>
<dbReference type="AlphaFoldDB" id="A0AAD8A0L1"/>
<sequence length="63" mass="7277">RLHISFPKPIVLFSKCIIIKNPQIIVPTIRSFECDASILHLRRFKTTITFVIKAHICCNLQSL</sequence>
<organism evidence="1 2">
    <name type="scientific">Diploptera punctata</name>
    <name type="common">Pacific beetle cockroach</name>
    <dbReference type="NCBI Taxonomy" id="6984"/>
    <lineage>
        <taxon>Eukaryota</taxon>
        <taxon>Metazoa</taxon>
        <taxon>Ecdysozoa</taxon>
        <taxon>Arthropoda</taxon>
        <taxon>Hexapoda</taxon>
        <taxon>Insecta</taxon>
        <taxon>Pterygota</taxon>
        <taxon>Neoptera</taxon>
        <taxon>Polyneoptera</taxon>
        <taxon>Dictyoptera</taxon>
        <taxon>Blattodea</taxon>
        <taxon>Blaberoidea</taxon>
        <taxon>Blaberidae</taxon>
        <taxon>Diplopterinae</taxon>
        <taxon>Diploptera</taxon>
    </lineage>
</organism>
<feature type="non-terminal residue" evidence="1">
    <location>
        <position position="63"/>
    </location>
</feature>
<keyword evidence="2" id="KW-1185">Reference proteome</keyword>
<name>A0AAD8A0L1_DIPPU</name>
<reference evidence="1" key="2">
    <citation type="submission" date="2023-05" db="EMBL/GenBank/DDBJ databases">
        <authorList>
            <person name="Fouks B."/>
        </authorList>
    </citation>
    <scope>NUCLEOTIDE SEQUENCE</scope>
    <source>
        <strain evidence="1">Stay&amp;Tobe</strain>
        <tissue evidence="1">Testes</tissue>
    </source>
</reference>
<feature type="non-terminal residue" evidence="1">
    <location>
        <position position="1"/>
    </location>
</feature>
<reference evidence="1" key="1">
    <citation type="journal article" date="2023" name="IScience">
        <title>Live-bearing cockroach genome reveals convergent evolutionary mechanisms linked to viviparity in insects and beyond.</title>
        <authorList>
            <person name="Fouks B."/>
            <person name="Harrison M.C."/>
            <person name="Mikhailova A.A."/>
            <person name="Marchal E."/>
            <person name="English S."/>
            <person name="Carruthers M."/>
            <person name="Jennings E.C."/>
            <person name="Chiamaka E.L."/>
            <person name="Frigard R.A."/>
            <person name="Pippel M."/>
            <person name="Attardo G.M."/>
            <person name="Benoit J.B."/>
            <person name="Bornberg-Bauer E."/>
            <person name="Tobe S.S."/>
        </authorList>
    </citation>
    <scope>NUCLEOTIDE SEQUENCE</scope>
    <source>
        <strain evidence="1">Stay&amp;Tobe</strain>
    </source>
</reference>
<dbReference type="EMBL" id="JASPKZ010004774">
    <property type="protein sequence ID" value="KAJ9589801.1"/>
    <property type="molecule type" value="Genomic_DNA"/>
</dbReference>